<evidence type="ECO:0000256" key="5">
    <source>
        <dbReference type="ARBA" id="ARBA00023015"/>
    </source>
</evidence>
<keyword evidence="9" id="KW-0966">Cell projection</keyword>
<evidence type="ECO:0000259" key="8">
    <source>
        <dbReference type="Pfam" id="PF04316"/>
    </source>
</evidence>
<dbReference type="SUPFAM" id="SSF101498">
    <property type="entry name" value="Anti-sigma factor FlgM"/>
    <property type="match status" value="1"/>
</dbReference>
<gene>
    <name evidence="9" type="primary">flgM</name>
    <name evidence="9" type="ORF">GXP70_28205</name>
</gene>
<feature type="domain" description="Anti-sigma-28 factor FlgM C-terminal" evidence="8">
    <location>
        <begin position="33"/>
        <end position="83"/>
    </location>
</feature>
<reference evidence="9 10" key="1">
    <citation type="submission" date="2020-01" db="EMBL/GenBank/DDBJ databases">
        <title>Paenibacillus sp. nov., isolated from tomato rhizosphere.</title>
        <authorList>
            <person name="Weon H.-Y."/>
            <person name="Lee S.A."/>
        </authorList>
    </citation>
    <scope>NUCLEOTIDE SEQUENCE [LARGE SCALE GENOMIC DNA]</scope>
    <source>
        <strain evidence="9 10">12200R-189</strain>
    </source>
</reference>
<dbReference type="Proteomes" id="UP000476064">
    <property type="component" value="Chromosome"/>
</dbReference>
<name>A0A6C0G551_9BACL</name>
<dbReference type="AlphaFoldDB" id="A0A6C0G551"/>
<keyword evidence="5" id="KW-0805">Transcription regulation</keyword>
<evidence type="ECO:0000256" key="6">
    <source>
        <dbReference type="ARBA" id="ARBA00023163"/>
    </source>
</evidence>
<protein>
    <recommendedName>
        <fullName evidence="2">Negative regulator of flagellin synthesis</fullName>
    </recommendedName>
</protein>
<evidence type="ECO:0000313" key="10">
    <source>
        <dbReference type="Proteomes" id="UP000476064"/>
    </source>
</evidence>
<keyword evidence="9" id="KW-0282">Flagellum</keyword>
<keyword evidence="4" id="KW-1005">Bacterial flagellum biogenesis</keyword>
<feature type="compositionally biased region" description="Polar residues" evidence="7">
    <location>
        <begin position="15"/>
        <end position="25"/>
    </location>
</feature>
<keyword evidence="3" id="KW-0678">Repressor</keyword>
<keyword evidence="10" id="KW-1185">Reference proteome</keyword>
<dbReference type="Pfam" id="PF04316">
    <property type="entry name" value="FlgM"/>
    <property type="match status" value="1"/>
</dbReference>
<accession>A0A6C0G551</accession>
<dbReference type="NCBIfam" id="TIGR03824">
    <property type="entry name" value="FlgM_jcvi"/>
    <property type="match status" value="1"/>
</dbReference>
<keyword evidence="6" id="KW-0804">Transcription</keyword>
<sequence length="92" mass="10572">MKINQSQRIGAVNPYQKQNDPQTEGLSRKRKKDEVQISAEAQEMLSTSRANDPERTKRIDELKDSVRSGTYHVESGKIAEKLLPYLKKNNQE</sequence>
<evidence type="ECO:0000256" key="3">
    <source>
        <dbReference type="ARBA" id="ARBA00022491"/>
    </source>
</evidence>
<organism evidence="9 10">
    <name type="scientific">Paenibacillus lycopersici</name>
    <dbReference type="NCBI Taxonomy" id="2704462"/>
    <lineage>
        <taxon>Bacteria</taxon>
        <taxon>Bacillati</taxon>
        <taxon>Bacillota</taxon>
        <taxon>Bacilli</taxon>
        <taxon>Bacillales</taxon>
        <taxon>Paenibacillaceae</taxon>
        <taxon>Paenibacillus</taxon>
    </lineage>
</organism>
<keyword evidence="9" id="KW-0969">Cilium</keyword>
<dbReference type="InterPro" id="IPR007412">
    <property type="entry name" value="FlgM"/>
</dbReference>
<proteinExistence type="inferred from homology"/>
<evidence type="ECO:0000256" key="2">
    <source>
        <dbReference type="ARBA" id="ARBA00017823"/>
    </source>
</evidence>
<evidence type="ECO:0000256" key="1">
    <source>
        <dbReference type="ARBA" id="ARBA00005322"/>
    </source>
</evidence>
<comment type="similarity">
    <text evidence="1">Belongs to the FlgM family.</text>
</comment>
<dbReference type="InterPro" id="IPR031316">
    <property type="entry name" value="FlgM_C"/>
</dbReference>
<evidence type="ECO:0000256" key="4">
    <source>
        <dbReference type="ARBA" id="ARBA00022795"/>
    </source>
</evidence>
<dbReference type="RefSeq" id="WP_162360002.1">
    <property type="nucleotide sequence ID" value="NZ_CP048209.1"/>
</dbReference>
<dbReference type="GO" id="GO:0044781">
    <property type="term" value="P:bacterial-type flagellum organization"/>
    <property type="evidence" value="ECO:0007669"/>
    <property type="project" value="UniProtKB-KW"/>
</dbReference>
<evidence type="ECO:0000256" key="7">
    <source>
        <dbReference type="SAM" id="MobiDB-lite"/>
    </source>
</evidence>
<feature type="compositionally biased region" description="Basic and acidic residues" evidence="7">
    <location>
        <begin position="51"/>
        <end position="63"/>
    </location>
</feature>
<dbReference type="GO" id="GO:0045892">
    <property type="term" value="P:negative regulation of DNA-templated transcription"/>
    <property type="evidence" value="ECO:0007669"/>
    <property type="project" value="InterPro"/>
</dbReference>
<dbReference type="InterPro" id="IPR035890">
    <property type="entry name" value="Anti-sigma-28_factor_FlgM_sf"/>
</dbReference>
<dbReference type="KEGG" id="plyc:GXP70_28205"/>
<dbReference type="EMBL" id="CP048209">
    <property type="protein sequence ID" value="QHT63453.1"/>
    <property type="molecule type" value="Genomic_DNA"/>
</dbReference>
<evidence type="ECO:0000313" key="9">
    <source>
        <dbReference type="EMBL" id="QHT63453.1"/>
    </source>
</evidence>
<feature type="region of interest" description="Disordered" evidence="7">
    <location>
        <begin position="1"/>
        <end position="63"/>
    </location>
</feature>